<comment type="similarity">
    <text evidence="2">Belongs to the PPase family.</text>
</comment>
<proteinExistence type="inferred from homology"/>
<evidence type="ECO:0000256" key="3">
    <source>
        <dbReference type="ARBA" id="ARBA00012146"/>
    </source>
</evidence>
<evidence type="ECO:0000256" key="1">
    <source>
        <dbReference type="ARBA" id="ARBA00001946"/>
    </source>
</evidence>
<protein>
    <recommendedName>
        <fullName evidence="3">inorganic diphosphatase</fullName>
        <ecNumber evidence="3">3.6.1.1</ecNumber>
    </recommendedName>
</protein>
<dbReference type="Pfam" id="PF00719">
    <property type="entry name" value="Pyrophosphatase"/>
    <property type="match status" value="1"/>
</dbReference>
<dbReference type="SUPFAM" id="SSF50324">
    <property type="entry name" value="Inorganic pyrophosphatase"/>
    <property type="match status" value="1"/>
</dbReference>
<evidence type="ECO:0000313" key="8">
    <source>
        <dbReference type="Proteomes" id="UP001295684"/>
    </source>
</evidence>
<dbReference type="EMBL" id="CAMPGE010020522">
    <property type="protein sequence ID" value="CAI2378758.1"/>
    <property type="molecule type" value="Genomic_DNA"/>
</dbReference>
<dbReference type="AlphaFoldDB" id="A0AAD2D433"/>
<dbReference type="Proteomes" id="UP001295684">
    <property type="component" value="Unassembled WGS sequence"/>
</dbReference>
<comment type="caution">
    <text evidence="7">The sequence shown here is derived from an EMBL/GenBank/DDBJ whole genome shotgun (WGS) entry which is preliminary data.</text>
</comment>
<dbReference type="Gene3D" id="3.90.80.10">
    <property type="entry name" value="Inorganic pyrophosphatase"/>
    <property type="match status" value="1"/>
</dbReference>
<name>A0AAD2D433_EUPCR</name>
<organism evidence="7 8">
    <name type="scientific">Euplotes crassus</name>
    <dbReference type="NCBI Taxonomy" id="5936"/>
    <lineage>
        <taxon>Eukaryota</taxon>
        <taxon>Sar</taxon>
        <taxon>Alveolata</taxon>
        <taxon>Ciliophora</taxon>
        <taxon>Intramacronucleata</taxon>
        <taxon>Spirotrichea</taxon>
        <taxon>Hypotrichia</taxon>
        <taxon>Euplotida</taxon>
        <taxon>Euplotidae</taxon>
        <taxon>Moneuplotes</taxon>
    </lineage>
</organism>
<sequence length="267" mass="30709">MNLLKYTKDKAPSLCKQTRKFTSMSGGKYTTEVVGEGFGYKEYLLENGKRISPWHDLSLRKSGNIFTGYFELSFDDLKKKEVDATIEHNPVVWDTHSSRVTGEKQLRYYAKFPYVNYGMLPQTWENSTIKDPKTGAFGDNDPLDICELGSTPIPTGSIVDIKILGSLCLIDQDELDWKILALNVKQADKEGIRDHKDFEEAYPAKIGAVREWYRTIKVHDGKQENTFGYNEQVLSAEQSLEIIQENHESYNDLIKGKIQNDFKFWLR</sequence>
<evidence type="ECO:0000256" key="4">
    <source>
        <dbReference type="ARBA" id="ARBA00022723"/>
    </source>
</evidence>
<dbReference type="PANTHER" id="PTHR10286">
    <property type="entry name" value="INORGANIC PYROPHOSPHATASE"/>
    <property type="match status" value="1"/>
</dbReference>
<dbReference type="GO" id="GO:0006796">
    <property type="term" value="P:phosphate-containing compound metabolic process"/>
    <property type="evidence" value="ECO:0007669"/>
    <property type="project" value="InterPro"/>
</dbReference>
<keyword evidence="6" id="KW-0460">Magnesium</keyword>
<dbReference type="EC" id="3.6.1.1" evidence="3"/>
<keyword evidence="8" id="KW-1185">Reference proteome</keyword>
<evidence type="ECO:0000256" key="6">
    <source>
        <dbReference type="ARBA" id="ARBA00022842"/>
    </source>
</evidence>
<accession>A0AAD2D433</accession>
<evidence type="ECO:0000256" key="2">
    <source>
        <dbReference type="ARBA" id="ARBA00006220"/>
    </source>
</evidence>
<evidence type="ECO:0000313" key="7">
    <source>
        <dbReference type="EMBL" id="CAI2378758.1"/>
    </source>
</evidence>
<reference evidence="7" key="1">
    <citation type="submission" date="2023-07" db="EMBL/GenBank/DDBJ databases">
        <authorList>
            <consortium name="AG Swart"/>
            <person name="Singh M."/>
            <person name="Singh A."/>
            <person name="Seah K."/>
            <person name="Emmerich C."/>
        </authorList>
    </citation>
    <scope>NUCLEOTIDE SEQUENCE</scope>
    <source>
        <strain evidence="7">DP1</strain>
    </source>
</reference>
<dbReference type="InterPro" id="IPR008162">
    <property type="entry name" value="Pyrophosphatase"/>
</dbReference>
<dbReference type="GO" id="GO:0000287">
    <property type="term" value="F:magnesium ion binding"/>
    <property type="evidence" value="ECO:0007669"/>
    <property type="project" value="InterPro"/>
</dbReference>
<dbReference type="GO" id="GO:0005737">
    <property type="term" value="C:cytoplasm"/>
    <property type="evidence" value="ECO:0007669"/>
    <property type="project" value="InterPro"/>
</dbReference>
<keyword evidence="4" id="KW-0479">Metal-binding</keyword>
<comment type="cofactor">
    <cofactor evidence="1">
        <name>Mg(2+)</name>
        <dbReference type="ChEBI" id="CHEBI:18420"/>
    </cofactor>
</comment>
<gene>
    <name evidence="7" type="ORF">ECRASSUSDP1_LOCUS20158</name>
</gene>
<evidence type="ECO:0000256" key="5">
    <source>
        <dbReference type="ARBA" id="ARBA00022801"/>
    </source>
</evidence>
<dbReference type="InterPro" id="IPR036649">
    <property type="entry name" value="Pyrophosphatase_sf"/>
</dbReference>
<dbReference type="GO" id="GO:0004427">
    <property type="term" value="F:inorganic diphosphate phosphatase activity"/>
    <property type="evidence" value="ECO:0007669"/>
    <property type="project" value="UniProtKB-EC"/>
</dbReference>
<dbReference type="PROSITE" id="PS00387">
    <property type="entry name" value="PPASE"/>
    <property type="match status" value="1"/>
</dbReference>
<keyword evidence="5" id="KW-0378">Hydrolase</keyword>